<comment type="caution">
    <text evidence="6">The sequence shown here is derived from an EMBL/GenBank/DDBJ whole genome shotgun (WGS) entry which is preliminary data.</text>
</comment>
<proteinExistence type="predicted"/>
<sequence length="359" mass="40066">MTLYQIEVRAVADRHDVHAHKLVHEILQLPTKHLPSLADLSADTSQPTIRTAQLYRIQGNLGTEQIDQLIQQLLVDPVVQEASYTTEEQHTKNTETGHIVDVFFHAGVTDTLAESVVAGAQMVGITGLEYVETGHRYLLDSRLSEADAHSIAKALLFNPVIQHYALDPFQNQQTPQTGHELPTVSVAQADGQTTDVVSTDHAQQAARTIFLSSMTDEQLLEVSRAGLLSLNLEEMRTIQQHYREQEREPTDVELETLAQTWSEHCSHKTFKATVHYREVDANGNTIESETIQGLLKRYIVSATDKVKQDWLVSAFSDNAGIIRLTETQDVAFKVETHNHPQPLSLLAAPIPEWEASFAT</sequence>
<evidence type="ECO:0000256" key="3">
    <source>
        <dbReference type="ARBA" id="ARBA00022755"/>
    </source>
</evidence>
<dbReference type="InterPro" id="IPR003850">
    <property type="entry name" value="PurS"/>
</dbReference>
<dbReference type="PANTHER" id="PTHR43555">
    <property type="entry name" value="PHOSPHORIBOSYLFORMYLGLYCINAMIDINE SYNTHASE SUBUNIT PURL"/>
    <property type="match status" value="1"/>
</dbReference>
<dbReference type="EMBL" id="BIFS01000001">
    <property type="protein sequence ID" value="GCE18903.1"/>
    <property type="molecule type" value="Genomic_DNA"/>
</dbReference>
<dbReference type="GO" id="GO:0004642">
    <property type="term" value="F:phosphoribosylformylglycinamidine synthase activity"/>
    <property type="evidence" value="ECO:0007669"/>
    <property type="project" value="InterPro"/>
</dbReference>
<keyword evidence="1" id="KW-0436">Ligase</keyword>
<dbReference type="SUPFAM" id="SSF109736">
    <property type="entry name" value="FGAM synthase PurL, linker domain"/>
    <property type="match status" value="1"/>
</dbReference>
<dbReference type="InterPro" id="IPR036604">
    <property type="entry name" value="PurS-like_sf"/>
</dbReference>
<dbReference type="InterPro" id="IPR010074">
    <property type="entry name" value="PRibForGlyAmidine_synth_PurL"/>
</dbReference>
<organism evidence="6 7">
    <name type="scientific">Dictyobacter kobayashii</name>
    <dbReference type="NCBI Taxonomy" id="2014872"/>
    <lineage>
        <taxon>Bacteria</taxon>
        <taxon>Bacillati</taxon>
        <taxon>Chloroflexota</taxon>
        <taxon>Ktedonobacteria</taxon>
        <taxon>Ktedonobacterales</taxon>
        <taxon>Dictyobacteraceae</taxon>
        <taxon>Dictyobacter</taxon>
    </lineage>
</organism>
<keyword evidence="3" id="KW-0658">Purine biosynthesis</keyword>
<dbReference type="Proteomes" id="UP000287188">
    <property type="component" value="Unassembled WGS sequence"/>
</dbReference>
<feature type="domain" description="Phosphoribosylformylglycinamidine synthase linker" evidence="5">
    <location>
        <begin position="222"/>
        <end position="268"/>
    </location>
</feature>
<dbReference type="Pfam" id="PF18072">
    <property type="entry name" value="FGAR-AT_linker"/>
    <property type="match status" value="1"/>
</dbReference>
<dbReference type="Gene3D" id="3.30.1330.10">
    <property type="entry name" value="PurM-like, N-terminal domain"/>
    <property type="match status" value="1"/>
</dbReference>
<dbReference type="Gene3D" id="3.30.1280.10">
    <property type="entry name" value="Phosphoribosylformylglycinamidine synthase subunit PurS"/>
    <property type="match status" value="1"/>
</dbReference>
<dbReference type="InterPro" id="IPR041609">
    <property type="entry name" value="PurL_linker"/>
</dbReference>
<name>A0A402AIL4_9CHLR</name>
<dbReference type="Pfam" id="PF02700">
    <property type="entry name" value="PurS"/>
    <property type="match status" value="1"/>
</dbReference>
<gene>
    <name evidence="6" type="ORF">KDK_27030</name>
</gene>
<accession>A0A402AIL4</accession>
<dbReference type="GO" id="GO:0006189">
    <property type="term" value="P:'de novo' IMP biosynthetic process"/>
    <property type="evidence" value="ECO:0007669"/>
    <property type="project" value="InterPro"/>
</dbReference>
<keyword evidence="7" id="KW-1185">Reference proteome</keyword>
<protein>
    <recommendedName>
        <fullName evidence="5">Phosphoribosylformylglycinamidine synthase linker domain-containing protein</fullName>
    </recommendedName>
</protein>
<evidence type="ECO:0000313" key="7">
    <source>
        <dbReference type="Proteomes" id="UP000287188"/>
    </source>
</evidence>
<keyword evidence="4" id="KW-0067">ATP-binding</keyword>
<evidence type="ECO:0000256" key="1">
    <source>
        <dbReference type="ARBA" id="ARBA00022598"/>
    </source>
</evidence>
<dbReference type="InterPro" id="IPR036921">
    <property type="entry name" value="PurM-like_N_sf"/>
</dbReference>
<evidence type="ECO:0000256" key="2">
    <source>
        <dbReference type="ARBA" id="ARBA00022741"/>
    </source>
</evidence>
<dbReference type="SUPFAM" id="SSF55326">
    <property type="entry name" value="PurM N-terminal domain-like"/>
    <property type="match status" value="1"/>
</dbReference>
<reference evidence="7" key="1">
    <citation type="submission" date="2018-12" db="EMBL/GenBank/DDBJ databases">
        <title>Tengunoibacter tsumagoiensis gen. nov., sp. nov., Dictyobacter kobayashii sp. nov., D. alpinus sp. nov., and D. joshuensis sp. nov. and description of Dictyobacteraceae fam. nov. within the order Ktedonobacterales isolated from Tengu-no-mugimeshi.</title>
        <authorList>
            <person name="Wang C.M."/>
            <person name="Zheng Y."/>
            <person name="Sakai Y."/>
            <person name="Toyoda A."/>
            <person name="Minakuchi Y."/>
            <person name="Abe K."/>
            <person name="Yokota A."/>
            <person name="Yabe S."/>
        </authorList>
    </citation>
    <scope>NUCLEOTIDE SEQUENCE [LARGE SCALE GENOMIC DNA]</scope>
    <source>
        <strain evidence="7">Uno11</strain>
    </source>
</reference>
<keyword evidence="2" id="KW-0547">Nucleotide-binding</keyword>
<dbReference type="SUPFAM" id="SSF82697">
    <property type="entry name" value="PurS-like"/>
    <property type="match status" value="1"/>
</dbReference>
<evidence type="ECO:0000259" key="5">
    <source>
        <dbReference type="Pfam" id="PF18072"/>
    </source>
</evidence>
<dbReference type="Gene3D" id="1.10.8.750">
    <property type="entry name" value="Phosphoribosylformylglycinamidine synthase, linker domain"/>
    <property type="match status" value="1"/>
</dbReference>
<dbReference type="AlphaFoldDB" id="A0A402AIL4"/>
<dbReference type="PANTHER" id="PTHR43555:SF1">
    <property type="entry name" value="PHOSPHORIBOSYLFORMYLGLYCINAMIDINE SYNTHASE SUBUNIT PURL"/>
    <property type="match status" value="1"/>
</dbReference>
<evidence type="ECO:0000256" key="4">
    <source>
        <dbReference type="ARBA" id="ARBA00022840"/>
    </source>
</evidence>
<dbReference type="RefSeq" id="WP_161977339.1">
    <property type="nucleotide sequence ID" value="NZ_BIFS01000001.1"/>
</dbReference>
<dbReference type="GO" id="GO:0005524">
    <property type="term" value="F:ATP binding"/>
    <property type="evidence" value="ECO:0007669"/>
    <property type="project" value="UniProtKB-KW"/>
</dbReference>
<evidence type="ECO:0000313" key="6">
    <source>
        <dbReference type="EMBL" id="GCE18903.1"/>
    </source>
</evidence>